<sequence>MQQSASTSATLPFGELSSTSGLVLPGLSHTSTAVSLGDVASPISAVQAGAVGSTSSVPQPTRISTQARRAPSILPDVFANPDWQPTNSAAPYTSPIHCQPGIQVEFANLTTPLDFLERFFTEDLYALIMDQSNLYAQQFIAANPE</sequence>
<dbReference type="EMBL" id="CATNWA010004715">
    <property type="protein sequence ID" value="CAI9548515.1"/>
    <property type="molecule type" value="Genomic_DNA"/>
</dbReference>
<protein>
    <submittedName>
        <fullName evidence="1">Uncharacterized protein</fullName>
    </submittedName>
</protein>
<gene>
    <name evidence="1" type="ORF">SPARVUS_LOCUS3157340</name>
</gene>
<dbReference type="Proteomes" id="UP001162483">
    <property type="component" value="Unassembled WGS sequence"/>
</dbReference>
<keyword evidence="2" id="KW-1185">Reference proteome</keyword>
<organism evidence="1 2">
    <name type="scientific">Staurois parvus</name>
    <dbReference type="NCBI Taxonomy" id="386267"/>
    <lineage>
        <taxon>Eukaryota</taxon>
        <taxon>Metazoa</taxon>
        <taxon>Chordata</taxon>
        <taxon>Craniata</taxon>
        <taxon>Vertebrata</taxon>
        <taxon>Euteleostomi</taxon>
        <taxon>Amphibia</taxon>
        <taxon>Batrachia</taxon>
        <taxon>Anura</taxon>
        <taxon>Neobatrachia</taxon>
        <taxon>Ranoidea</taxon>
        <taxon>Ranidae</taxon>
        <taxon>Staurois</taxon>
    </lineage>
</organism>
<evidence type="ECO:0000313" key="1">
    <source>
        <dbReference type="EMBL" id="CAI9548515.1"/>
    </source>
</evidence>
<accession>A0ABN9BLM3</accession>
<evidence type="ECO:0000313" key="2">
    <source>
        <dbReference type="Proteomes" id="UP001162483"/>
    </source>
</evidence>
<reference evidence="1" key="1">
    <citation type="submission" date="2023-05" db="EMBL/GenBank/DDBJ databases">
        <authorList>
            <person name="Stuckert A."/>
        </authorList>
    </citation>
    <scope>NUCLEOTIDE SEQUENCE</scope>
</reference>
<proteinExistence type="predicted"/>
<comment type="caution">
    <text evidence="1">The sequence shown here is derived from an EMBL/GenBank/DDBJ whole genome shotgun (WGS) entry which is preliminary data.</text>
</comment>
<name>A0ABN9BLM3_9NEOB</name>